<keyword evidence="3" id="KW-1185">Reference proteome</keyword>
<reference evidence="2" key="1">
    <citation type="journal article" date="2022" name="New Phytol.">
        <title>Evolutionary transition to the ectomycorrhizal habit in the genomes of a hyperdiverse lineage of mushroom-forming fungi.</title>
        <authorList>
            <person name="Looney B."/>
            <person name="Miyauchi S."/>
            <person name="Morin E."/>
            <person name="Drula E."/>
            <person name="Courty P.E."/>
            <person name="Kohler A."/>
            <person name="Kuo A."/>
            <person name="LaButti K."/>
            <person name="Pangilinan J."/>
            <person name="Lipzen A."/>
            <person name="Riley R."/>
            <person name="Andreopoulos W."/>
            <person name="He G."/>
            <person name="Johnson J."/>
            <person name="Nolan M."/>
            <person name="Tritt A."/>
            <person name="Barry K.W."/>
            <person name="Grigoriev I.V."/>
            <person name="Nagy L.G."/>
            <person name="Hibbett D."/>
            <person name="Henrissat B."/>
            <person name="Matheny P.B."/>
            <person name="Labbe J."/>
            <person name="Martin F.M."/>
        </authorList>
    </citation>
    <scope>NUCLEOTIDE SEQUENCE</scope>
    <source>
        <strain evidence="2">BPL690</strain>
    </source>
</reference>
<comment type="caution">
    <text evidence="2">The sequence shown here is derived from an EMBL/GenBank/DDBJ whole genome shotgun (WGS) entry which is preliminary data.</text>
</comment>
<evidence type="ECO:0000313" key="2">
    <source>
        <dbReference type="EMBL" id="KAI0303712.1"/>
    </source>
</evidence>
<proteinExistence type="predicted"/>
<sequence>MNKKKHEDTPPFWIGSSPIREGTSHPFESSNNFTMASIRAATKVVFLREVLLVVVGLLLPSDDPQGILSRVTQSFGTIPRGVPVMASKNVAPSEFAGLVNHLWEPLNPATMSTDERMRPAPVSFQAKLISIILAELWTPGSRVEGTGCLSGWRLAGPVTVIIGDSNPKVACVLGVPAPSSARSGRPTVSRRKLEIQLSPQFVWDLGGRETRHGHGDFFLVITVQLLQYLTLRHWITVSGDNKVYDGPNPTILRALDDSIPHKTLHLFISRISGRKSLGRRATESLFPVYEVLLSSEQEEKAATLRKGNGNDDIATP</sequence>
<evidence type="ECO:0000313" key="3">
    <source>
        <dbReference type="Proteomes" id="UP001203297"/>
    </source>
</evidence>
<accession>A0AAD4M7X9</accession>
<feature type="region of interest" description="Disordered" evidence="1">
    <location>
        <begin position="1"/>
        <end position="25"/>
    </location>
</feature>
<dbReference type="Proteomes" id="UP001203297">
    <property type="component" value="Unassembled WGS sequence"/>
</dbReference>
<dbReference type="EMBL" id="WTXG01000008">
    <property type="protein sequence ID" value="KAI0303712.1"/>
    <property type="molecule type" value="Genomic_DNA"/>
</dbReference>
<name>A0AAD4M7X9_9AGAM</name>
<dbReference type="AlphaFoldDB" id="A0AAD4M7X9"/>
<evidence type="ECO:0000256" key="1">
    <source>
        <dbReference type="SAM" id="MobiDB-lite"/>
    </source>
</evidence>
<gene>
    <name evidence="2" type="ORF">B0F90DRAFT_1667114</name>
</gene>
<organism evidence="2 3">
    <name type="scientific">Multifurca ochricompacta</name>
    <dbReference type="NCBI Taxonomy" id="376703"/>
    <lineage>
        <taxon>Eukaryota</taxon>
        <taxon>Fungi</taxon>
        <taxon>Dikarya</taxon>
        <taxon>Basidiomycota</taxon>
        <taxon>Agaricomycotina</taxon>
        <taxon>Agaricomycetes</taxon>
        <taxon>Russulales</taxon>
        <taxon>Russulaceae</taxon>
        <taxon>Multifurca</taxon>
    </lineage>
</organism>
<protein>
    <submittedName>
        <fullName evidence="2">Uncharacterized protein</fullName>
    </submittedName>
</protein>